<dbReference type="SFLD" id="SFLDG01140">
    <property type="entry name" value="C2.B:_Phosphomannomutase_and_P"/>
    <property type="match status" value="1"/>
</dbReference>
<dbReference type="InParanoid" id="A0A0R2FRX1"/>
<evidence type="ECO:0000313" key="2">
    <source>
        <dbReference type="Proteomes" id="UP000051296"/>
    </source>
</evidence>
<dbReference type="SFLD" id="SFLDG01144">
    <property type="entry name" value="C2.B.4:_PGP_Like"/>
    <property type="match status" value="1"/>
</dbReference>
<dbReference type="Gene3D" id="3.40.50.1000">
    <property type="entry name" value="HAD superfamily/HAD-like"/>
    <property type="match status" value="1"/>
</dbReference>
<dbReference type="NCBIfam" id="TIGR01484">
    <property type="entry name" value="HAD-SF-IIB"/>
    <property type="match status" value="1"/>
</dbReference>
<organism evidence="1 2">
    <name type="scientific">Weissella halotolerans DSM 20190</name>
    <dbReference type="NCBI Taxonomy" id="1123500"/>
    <lineage>
        <taxon>Bacteria</taxon>
        <taxon>Bacillati</taxon>
        <taxon>Bacillota</taxon>
        <taxon>Bacilli</taxon>
        <taxon>Lactobacillales</taxon>
        <taxon>Lactobacillaceae</taxon>
        <taxon>Weissella</taxon>
    </lineage>
</organism>
<dbReference type="InterPro" id="IPR023214">
    <property type="entry name" value="HAD_sf"/>
</dbReference>
<sequence>MIKLVTIDIDDTLVNSAKQITPRVKAAVKAATAAGIKVVLTTGRPLTGVQGYLDELGLNHQDDQYVITYNGALVETTAGEAIAGKELSATDYADLVAWSVKLDTYLQVESLDTAYTTSRLINPSASRENYMVDMPLRVSPLEDMPADLHYVKCMFIGPSEQLAMVENTLPAEIKARFNLVKSNVDFLEVLNPQASKGNALATLAAYLDIPLAQTMALGDQANDLSMIKQAGLGVAMGNAIPEVKTAAKAVTTTQNEDGVGLALEKWALNQTVPELEKESAN</sequence>
<comment type="caution">
    <text evidence="1">The sequence shown here is derived from an EMBL/GenBank/DDBJ whole genome shotgun (WGS) entry which is preliminary data.</text>
</comment>
<reference evidence="1 2" key="1">
    <citation type="journal article" date="2015" name="Genome Announc.">
        <title>Expanding the biotechnology potential of lactobacilli through comparative genomics of 213 strains and associated genera.</title>
        <authorList>
            <person name="Sun Z."/>
            <person name="Harris H.M."/>
            <person name="McCann A."/>
            <person name="Guo C."/>
            <person name="Argimon S."/>
            <person name="Zhang W."/>
            <person name="Yang X."/>
            <person name="Jeffery I.B."/>
            <person name="Cooney J.C."/>
            <person name="Kagawa T.F."/>
            <person name="Liu W."/>
            <person name="Song Y."/>
            <person name="Salvetti E."/>
            <person name="Wrobel A."/>
            <person name="Rasinkangas P."/>
            <person name="Parkhill J."/>
            <person name="Rea M.C."/>
            <person name="O'Sullivan O."/>
            <person name="Ritari J."/>
            <person name="Douillard F.P."/>
            <person name="Paul Ross R."/>
            <person name="Yang R."/>
            <person name="Briner A.E."/>
            <person name="Felis G.E."/>
            <person name="de Vos W.M."/>
            <person name="Barrangou R."/>
            <person name="Klaenhammer T.R."/>
            <person name="Caufield P.W."/>
            <person name="Cui Y."/>
            <person name="Zhang H."/>
            <person name="O'Toole P.W."/>
        </authorList>
    </citation>
    <scope>NUCLEOTIDE SEQUENCE [LARGE SCALE GENOMIC DNA]</scope>
    <source>
        <strain evidence="1 2">DSM 20190</strain>
    </source>
</reference>
<dbReference type="SFLD" id="SFLDS00003">
    <property type="entry name" value="Haloacid_Dehalogenase"/>
    <property type="match status" value="1"/>
</dbReference>
<dbReference type="OrthoDB" id="9790031at2"/>
<dbReference type="PATRIC" id="fig|1123500.6.peg.1117"/>
<dbReference type="SUPFAM" id="SSF56784">
    <property type="entry name" value="HAD-like"/>
    <property type="match status" value="1"/>
</dbReference>
<protein>
    <submittedName>
        <fullName evidence="1">HAD superfamily hydrolase</fullName>
    </submittedName>
</protein>
<dbReference type="STRING" id="1123500.GCA_000420365_01169"/>
<dbReference type="NCBIfam" id="TIGR00099">
    <property type="entry name" value="Cof-subfamily"/>
    <property type="match status" value="1"/>
</dbReference>
<accession>A0A0R2FRX1</accession>
<dbReference type="Proteomes" id="UP000051296">
    <property type="component" value="Unassembled WGS sequence"/>
</dbReference>
<gene>
    <name evidence="1" type="ORF">IV68_GL001117</name>
</gene>
<dbReference type="RefSeq" id="WP_022791883.1">
    <property type="nucleotide sequence ID" value="NZ_ATUU01000004.1"/>
</dbReference>
<dbReference type="InterPro" id="IPR036412">
    <property type="entry name" value="HAD-like_sf"/>
</dbReference>
<dbReference type="CDD" id="cd07516">
    <property type="entry name" value="HAD_Pase"/>
    <property type="match status" value="1"/>
</dbReference>
<dbReference type="GO" id="GO:0005829">
    <property type="term" value="C:cytosol"/>
    <property type="evidence" value="ECO:0007669"/>
    <property type="project" value="TreeGrafter"/>
</dbReference>
<dbReference type="GO" id="GO:0016791">
    <property type="term" value="F:phosphatase activity"/>
    <property type="evidence" value="ECO:0007669"/>
    <property type="project" value="TreeGrafter"/>
</dbReference>
<dbReference type="InterPro" id="IPR006379">
    <property type="entry name" value="HAD-SF_hydro_IIB"/>
</dbReference>
<dbReference type="FunCoup" id="A0A0R2FRX1">
    <property type="interactions" value="51"/>
</dbReference>
<dbReference type="PANTHER" id="PTHR10000">
    <property type="entry name" value="PHOSPHOSERINE PHOSPHATASE"/>
    <property type="match status" value="1"/>
</dbReference>
<dbReference type="InterPro" id="IPR000150">
    <property type="entry name" value="Cof"/>
</dbReference>
<dbReference type="eggNOG" id="COG0561">
    <property type="taxonomic scope" value="Bacteria"/>
</dbReference>
<name>A0A0R2FRX1_9LACO</name>
<keyword evidence="1" id="KW-0378">Hydrolase</keyword>
<dbReference type="PANTHER" id="PTHR10000:SF8">
    <property type="entry name" value="HAD SUPERFAMILY HYDROLASE-LIKE, TYPE 3"/>
    <property type="match status" value="1"/>
</dbReference>
<evidence type="ECO:0000313" key="1">
    <source>
        <dbReference type="EMBL" id="KRN31235.1"/>
    </source>
</evidence>
<dbReference type="EMBL" id="JQAX01000004">
    <property type="protein sequence ID" value="KRN31235.1"/>
    <property type="molecule type" value="Genomic_DNA"/>
</dbReference>
<dbReference type="GO" id="GO:0000287">
    <property type="term" value="F:magnesium ion binding"/>
    <property type="evidence" value="ECO:0007669"/>
    <property type="project" value="TreeGrafter"/>
</dbReference>
<keyword evidence="2" id="KW-1185">Reference proteome</keyword>
<dbReference type="AlphaFoldDB" id="A0A0R2FRX1"/>
<proteinExistence type="predicted"/>
<dbReference type="Pfam" id="PF08282">
    <property type="entry name" value="Hydrolase_3"/>
    <property type="match status" value="1"/>
</dbReference>
<dbReference type="Gene3D" id="3.30.1240.10">
    <property type="match status" value="1"/>
</dbReference>
<dbReference type="PROSITE" id="PS01229">
    <property type="entry name" value="COF_2"/>
    <property type="match status" value="1"/>
</dbReference>